<protein>
    <recommendedName>
        <fullName evidence="4">K Homology domain-containing protein</fullName>
    </recommendedName>
</protein>
<dbReference type="Gene3D" id="2.40.50.100">
    <property type="match status" value="1"/>
</dbReference>
<dbReference type="PANTHER" id="PTHR21321:SF4">
    <property type="entry name" value="EXOSOME COMPLEX COMPONENT RRP4"/>
    <property type="match status" value="1"/>
</dbReference>
<organism evidence="5">
    <name type="scientific">marine metagenome</name>
    <dbReference type="NCBI Taxonomy" id="408172"/>
    <lineage>
        <taxon>unclassified sequences</taxon>
        <taxon>metagenomes</taxon>
        <taxon>ecological metagenomes</taxon>
    </lineage>
</organism>
<sequence length="223" mass="24301">MTKSSSKTARGRSVLLPGDKLADSQKPGSGTFRRDGEAHAAVLGFPNDSSGYVNVHPLAGRYSPRIGDKVIAVCVETGPSLWRMDIGAFQNSMLHHSETDWKVDFGDTASFINIGDAVLAEVYMVDGSGSHQVTLKKDDCRKLYAGTIIYISPPRVSRVIGKQGAMITLLRERTNCRIQVGQNGLVWVDGEPDQIARAQKAIETISREATSRGLTEKIEKLLE</sequence>
<dbReference type="SUPFAM" id="SSF110324">
    <property type="entry name" value="Ribosomal L27 protein-like"/>
    <property type="match status" value="1"/>
</dbReference>
<dbReference type="EMBL" id="UINC01002481">
    <property type="protein sequence ID" value="SUZ97139.1"/>
    <property type="molecule type" value="Genomic_DNA"/>
</dbReference>
<evidence type="ECO:0000259" key="4">
    <source>
        <dbReference type="SMART" id="SM00322"/>
    </source>
</evidence>
<dbReference type="Pfam" id="PF00013">
    <property type="entry name" value="KH_1"/>
    <property type="match status" value="1"/>
</dbReference>
<reference evidence="5" key="1">
    <citation type="submission" date="2018-05" db="EMBL/GenBank/DDBJ databases">
        <authorList>
            <person name="Lanie J.A."/>
            <person name="Ng W.-L."/>
            <person name="Kazmierczak K.M."/>
            <person name="Andrzejewski T.M."/>
            <person name="Davidsen T.M."/>
            <person name="Wayne K.J."/>
            <person name="Tettelin H."/>
            <person name="Glass J.I."/>
            <person name="Rusch D."/>
            <person name="Podicherti R."/>
            <person name="Tsui H.-C.T."/>
            <person name="Winkler M.E."/>
        </authorList>
    </citation>
    <scope>NUCLEOTIDE SEQUENCE</scope>
</reference>
<dbReference type="SMART" id="SM00322">
    <property type="entry name" value="KH"/>
    <property type="match status" value="1"/>
</dbReference>
<evidence type="ECO:0000313" key="5">
    <source>
        <dbReference type="EMBL" id="SUZ97139.1"/>
    </source>
</evidence>
<dbReference type="GO" id="GO:0003723">
    <property type="term" value="F:RNA binding"/>
    <property type="evidence" value="ECO:0007669"/>
    <property type="project" value="UniProtKB-KW"/>
</dbReference>
<dbReference type="GO" id="GO:0071034">
    <property type="term" value="P:CUT catabolic process"/>
    <property type="evidence" value="ECO:0007669"/>
    <property type="project" value="TreeGrafter"/>
</dbReference>
<gene>
    <name evidence="5" type="ORF">METZ01_LOCUS49993</name>
</gene>
<evidence type="ECO:0000256" key="1">
    <source>
        <dbReference type="ARBA" id="ARBA00022835"/>
    </source>
</evidence>
<dbReference type="GO" id="GO:0034475">
    <property type="term" value="P:U4 snRNA 3'-end processing"/>
    <property type="evidence" value="ECO:0007669"/>
    <property type="project" value="TreeGrafter"/>
</dbReference>
<dbReference type="Gene3D" id="2.40.50.140">
    <property type="entry name" value="Nucleic acid-binding proteins"/>
    <property type="match status" value="1"/>
</dbReference>
<evidence type="ECO:0000256" key="3">
    <source>
        <dbReference type="SAM" id="MobiDB-lite"/>
    </source>
</evidence>
<proteinExistence type="predicted"/>
<name>A0A381S171_9ZZZZ</name>
<dbReference type="InterPro" id="IPR004087">
    <property type="entry name" value="KH_dom"/>
</dbReference>
<dbReference type="AlphaFoldDB" id="A0A381S171"/>
<dbReference type="GO" id="GO:0071051">
    <property type="term" value="P:poly(A)-dependent snoRNA 3'-end processing"/>
    <property type="evidence" value="ECO:0007669"/>
    <property type="project" value="TreeGrafter"/>
</dbReference>
<feature type="domain" description="K Homology" evidence="4">
    <location>
        <begin position="143"/>
        <end position="207"/>
    </location>
</feature>
<dbReference type="InterPro" id="IPR026699">
    <property type="entry name" value="Exosome_RNA_bind1/RRP40/RRP4"/>
</dbReference>
<dbReference type="InterPro" id="IPR004088">
    <property type="entry name" value="KH_dom_type_1"/>
</dbReference>
<dbReference type="Gene3D" id="3.30.1370.10">
    <property type="entry name" value="K Homology domain, type 1"/>
    <property type="match status" value="1"/>
</dbReference>
<dbReference type="PANTHER" id="PTHR21321">
    <property type="entry name" value="PNAS-3 RELATED"/>
    <property type="match status" value="1"/>
</dbReference>
<dbReference type="GO" id="GO:0000178">
    <property type="term" value="C:exosome (RNase complex)"/>
    <property type="evidence" value="ECO:0007669"/>
    <property type="project" value="UniProtKB-KW"/>
</dbReference>
<dbReference type="PROSITE" id="PS50084">
    <property type="entry name" value="KH_TYPE_1"/>
    <property type="match status" value="1"/>
</dbReference>
<dbReference type="InterPro" id="IPR012340">
    <property type="entry name" value="NA-bd_OB-fold"/>
</dbReference>
<dbReference type="CDD" id="cd22524">
    <property type="entry name" value="KH-I_Rrp4_prokar"/>
    <property type="match status" value="1"/>
</dbReference>
<feature type="region of interest" description="Disordered" evidence="3">
    <location>
        <begin position="1"/>
        <end position="33"/>
    </location>
</feature>
<evidence type="ECO:0000256" key="2">
    <source>
        <dbReference type="ARBA" id="ARBA00022884"/>
    </source>
</evidence>
<dbReference type="GO" id="GO:0000467">
    <property type="term" value="P:exonucleolytic trimming to generate mature 3'-end of 5.8S rRNA from tricistronic rRNA transcript (SSU-rRNA, 5.8S rRNA, LSU-rRNA)"/>
    <property type="evidence" value="ECO:0007669"/>
    <property type="project" value="TreeGrafter"/>
</dbReference>
<accession>A0A381S171</accession>
<dbReference type="InterPro" id="IPR036612">
    <property type="entry name" value="KH_dom_type_1_sf"/>
</dbReference>
<dbReference type="SUPFAM" id="SSF50249">
    <property type="entry name" value="Nucleic acid-binding proteins"/>
    <property type="match status" value="1"/>
</dbReference>
<keyword evidence="2" id="KW-0694">RNA-binding</keyword>
<keyword evidence="1" id="KW-0271">Exosome</keyword>
<dbReference type="SUPFAM" id="SSF54791">
    <property type="entry name" value="Eukaryotic type KH-domain (KH-domain type I)"/>
    <property type="match status" value="1"/>
</dbReference>